<keyword evidence="1" id="KW-0472">Membrane</keyword>
<keyword evidence="3" id="KW-1185">Reference proteome</keyword>
<organism evidence="2 3">
    <name type="scientific">Caldicoprobacter faecalis</name>
    <dbReference type="NCBI Taxonomy" id="937334"/>
    <lineage>
        <taxon>Bacteria</taxon>
        <taxon>Bacillati</taxon>
        <taxon>Bacillota</taxon>
        <taxon>Clostridia</taxon>
        <taxon>Caldicoprobacterales</taxon>
        <taxon>Caldicoprobacteraceae</taxon>
        <taxon>Caldicoprobacter</taxon>
    </lineage>
</organism>
<feature type="transmembrane region" description="Helical" evidence="1">
    <location>
        <begin position="111"/>
        <end position="128"/>
    </location>
</feature>
<name>A0A1I5TCU1_9FIRM</name>
<accession>A0A1I5TCU1</accession>
<feature type="transmembrane region" description="Helical" evidence="1">
    <location>
        <begin position="236"/>
        <end position="258"/>
    </location>
</feature>
<dbReference type="AlphaFoldDB" id="A0A1I5TCU1"/>
<dbReference type="RefSeq" id="WP_092281980.1">
    <property type="nucleotide sequence ID" value="NZ_FOXR01000004.1"/>
</dbReference>
<dbReference type="STRING" id="937334.SAMN05444406_10454"/>
<evidence type="ECO:0000256" key="1">
    <source>
        <dbReference type="SAM" id="Phobius"/>
    </source>
</evidence>
<feature type="transmembrane region" description="Helical" evidence="1">
    <location>
        <begin position="6"/>
        <end position="23"/>
    </location>
</feature>
<sequence length="268" mass="30224">MIKKVSVFITAVVIGVLSSLIRLDFITNLAEGASIELLVMFTANFLPYPEEKITFELIASLTYIAPKLYILIAFGDFFYDDFRISSVYVFTRKDNRVKWFLDKLFHILKHLVLYFAIITAVSVIIGFANNLPVASVQGLLLVSSVCILLNVTVTLVFVLLINVLSLYISCEMSLFLTLLAYVFAHLPAIVKLSDPVQHLLIKLNPVLQPVLPWHDDGFLLDYIQPLDILAVPGFNVYWSFLVLGAYLVLAVFVGIRVIKTVEITDRNY</sequence>
<protein>
    <recommendedName>
        <fullName evidence="4">ABC-2 family transporter protein</fullName>
    </recommendedName>
</protein>
<evidence type="ECO:0008006" key="4">
    <source>
        <dbReference type="Google" id="ProtNLM"/>
    </source>
</evidence>
<gene>
    <name evidence="2" type="ORF">SAMN05444406_10454</name>
</gene>
<dbReference type="EMBL" id="FOXR01000004">
    <property type="protein sequence ID" value="SFP80651.1"/>
    <property type="molecule type" value="Genomic_DNA"/>
</dbReference>
<feature type="transmembrane region" description="Helical" evidence="1">
    <location>
        <begin position="140"/>
        <end position="161"/>
    </location>
</feature>
<dbReference type="Proteomes" id="UP000198577">
    <property type="component" value="Unassembled WGS sequence"/>
</dbReference>
<keyword evidence="1" id="KW-0812">Transmembrane</keyword>
<dbReference type="OrthoDB" id="2965677at2"/>
<keyword evidence="1" id="KW-1133">Transmembrane helix</keyword>
<evidence type="ECO:0000313" key="3">
    <source>
        <dbReference type="Proteomes" id="UP000198577"/>
    </source>
</evidence>
<reference evidence="2 3" key="1">
    <citation type="submission" date="2016-10" db="EMBL/GenBank/DDBJ databases">
        <authorList>
            <person name="de Groot N.N."/>
        </authorList>
    </citation>
    <scope>NUCLEOTIDE SEQUENCE [LARGE SCALE GENOMIC DNA]</scope>
    <source>
        <strain evidence="2 3">DSM 20678</strain>
    </source>
</reference>
<proteinExistence type="predicted"/>
<feature type="transmembrane region" description="Helical" evidence="1">
    <location>
        <begin position="173"/>
        <end position="190"/>
    </location>
</feature>
<evidence type="ECO:0000313" key="2">
    <source>
        <dbReference type="EMBL" id="SFP80651.1"/>
    </source>
</evidence>